<keyword evidence="6" id="KW-1185">Reference proteome</keyword>
<sequence>MFKVASNLTMMFKEVEFSQRFEKAAKSGFSAVEMLWPYELAKADLKKLLDDNGLKLALFNTKGGDTANGQWGRAAIPGGFNDAKEDIDLALDYAVFAGCKTVHVMSAVVKDFTKEAAYDALAKSVEYAAAQAKPHGITVTLEALCPEVKPDYLYKSQYETLAFVNKVNLDNVKVQFDFYHAQMVDGGITKFLKDNIAKVGHVQIASVPDRHEFDHGELDGAYCLKLLNDLNYEGFVGCEYNPQGITEEGLTFLSPYLKKPA</sequence>
<dbReference type="InterPro" id="IPR036237">
    <property type="entry name" value="Xyl_isomerase-like_sf"/>
</dbReference>
<keyword evidence="5" id="KW-0540">Nuclease</keyword>
<evidence type="ECO:0000256" key="1">
    <source>
        <dbReference type="ARBA" id="ARBA00023235"/>
    </source>
</evidence>
<dbReference type="STRING" id="762983.HMPREF9444_01774"/>
<evidence type="ECO:0000313" key="5">
    <source>
        <dbReference type="EMBL" id="EFY06451.1"/>
    </source>
</evidence>
<dbReference type="InterPro" id="IPR050417">
    <property type="entry name" value="Sugar_Epim/Isomerase"/>
</dbReference>
<keyword evidence="5" id="KW-0255">Endonuclease</keyword>
<feature type="active site" description="Proton donor/acceptor" evidence="3">
    <location>
        <position position="142"/>
    </location>
</feature>
<dbReference type="OrthoDB" id="9786584at2"/>
<comment type="caution">
    <text evidence="5">The sequence shown here is derived from an EMBL/GenBank/DDBJ whole genome shotgun (WGS) entry which is preliminary data.</text>
</comment>
<feature type="domain" description="Xylose isomerase-like TIM barrel" evidence="4">
    <location>
        <begin position="21"/>
        <end position="254"/>
    </location>
</feature>
<dbReference type="AlphaFoldDB" id="E8LM01"/>
<dbReference type="eggNOG" id="COG3622">
    <property type="taxonomic scope" value="Bacteria"/>
</dbReference>
<dbReference type="PANTHER" id="PTHR43489:SF6">
    <property type="entry name" value="HYDROXYPYRUVATE ISOMERASE-RELATED"/>
    <property type="match status" value="1"/>
</dbReference>
<dbReference type="Proteomes" id="UP000018458">
    <property type="component" value="Unassembled WGS sequence"/>
</dbReference>
<dbReference type="SUPFAM" id="SSF51658">
    <property type="entry name" value="Xylose isomerase-like"/>
    <property type="match status" value="1"/>
</dbReference>
<evidence type="ECO:0000313" key="6">
    <source>
        <dbReference type="Proteomes" id="UP000018458"/>
    </source>
</evidence>
<dbReference type="RefSeq" id="WP_009143939.1">
    <property type="nucleotide sequence ID" value="NZ_GL831047.1"/>
</dbReference>
<dbReference type="Pfam" id="PF01261">
    <property type="entry name" value="AP_endonuc_2"/>
    <property type="match status" value="1"/>
</dbReference>
<reference evidence="5 6" key="1">
    <citation type="submission" date="2011-01" db="EMBL/GenBank/DDBJ databases">
        <authorList>
            <person name="Weinstock G."/>
            <person name="Sodergren E."/>
            <person name="Clifton S."/>
            <person name="Fulton L."/>
            <person name="Fulton B."/>
            <person name="Courtney L."/>
            <person name="Fronick C."/>
            <person name="Harrison M."/>
            <person name="Strong C."/>
            <person name="Farmer C."/>
            <person name="Delahaunty K."/>
            <person name="Markovic C."/>
            <person name="Hall O."/>
            <person name="Minx P."/>
            <person name="Tomlinson C."/>
            <person name="Mitreva M."/>
            <person name="Hou S."/>
            <person name="Chen J."/>
            <person name="Wollam A."/>
            <person name="Pepin K.H."/>
            <person name="Johnson M."/>
            <person name="Bhonagiri V."/>
            <person name="Zhang X."/>
            <person name="Suruliraj S."/>
            <person name="Warren W."/>
            <person name="Chinwalla A."/>
            <person name="Mardis E.R."/>
            <person name="Wilson R.K."/>
        </authorList>
    </citation>
    <scope>NUCLEOTIDE SEQUENCE [LARGE SCALE GENOMIC DNA]</scope>
    <source>
        <strain evidence="6">DSM 22608 / JCM 16073 / KCTC 15190 / YIT 12066</strain>
    </source>
</reference>
<dbReference type="GO" id="GO:0004519">
    <property type="term" value="F:endonuclease activity"/>
    <property type="evidence" value="ECO:0007669"/>
    <property type="project" value="UniProtKB-KW"/>
</dbReference>
<gene>
    <name evidence="5" type="ORF">HMPREF9444_01774</name>
</gene>
<feature type="active site" description="Proton donor/acceptor" evidence="3">
    <location>
        <position position="239"/>
    </location>
</feature>
<dbReference type="PIRSF" id="PIRSF006241">
    <property type="entry name" value="HyI"/>
    <property type="match status" value="1"/>
</dbReference>
<keyword evidence="1 2" id="KW-0413">Isomerase</keyword>
<dbReference type="GO" id="GO:0046487">
    <property type="term" value="P:glyoxylate metabolic process"/>
    <property type="evidence" value="ECO:0007669"/>
    <property type="project" value="TreeGrafter"/>
</dbReference>
<dbReference type="PANTHER" id="PTHR43489">
    <property type="entry name" value="ISOMERASE"/>
    <property type="match status" value="1"/>
</dbReference>
<dbReference type="HOGENOM" id="CLU_050006_1_1_6"/>
<dbReference type="EMBL" id="AEVO01000118">
    <property type="protein sequence ID" value="EFY06451.1"/>
    <property type="molecule type" value="Genomic_DNA"/>
</dbReference>
<organism evidence="5 6">
    <name type="scientific">Succinatimonas hippei (strain DSM 22608 / JCM 16073 / KCTC 15190 / YIT 12066)</name>
    <dbReference type="NCBI Taxonomy" id="762983"/>
    <lineage>
        <taxon>Bacteria</taxon>
        <taxon>Pseudomonadati</taxon>
        <taxon>Pseudomonadota</taxon>
        <taxon>Gammaproteobacteria</taxon>
        <taxon>Aeromonadales</taxon>
        <taxon>Succinivibrionaceae</taxon>
        <taxon>Succinatimonas</taxon>
    </lineage>
</organism>
<evidence type="ECO:0000259" key="4">
    <source>
        <dbReference type="Pfam" id="PF01261"/>
    </source>
</evidence>
<dbReference type="InterPro" id="IPR013022">
    <property type="entry name" value="Xyl_isomerase-like_TIM-brl"/>
</dbReference>
<protein>
    <submittedName>
        <fullName evidence="5">AP endonuclease, family 2</fullName>
    </submittedName>
</protein>
<dbReference type="GO" id="GO:0008903">
    <property type="term" value="F:hydroxypyruvate isomerase activity"/>
    <property type="evidence" value="ECO:0007669"/>
    <property type="project" value="TreeGrafter"/>
</dbReference>
<dbReference type="InterPro" id="IPR026040">
    <property type="entry name" value="HyI-like"/>
</dbReference>
<evidence type="ECO:0000256" key="2">
    <source>
        <dbReference type="PIRNR" id="PIRNR006241"/>
    </source>
</evidence>
<keyword evidence="5" id="KW-0378">Hydrolase</keyword>
<comment type="similarity">
    <text evidence="2">Belongs to the hyi family.</text>
</comment>
<proteinExistence type="inferred from homology"/>
<dbReference type="FunFam" id="3.20.20.150:FF:000007">
    <property type="entry name" value="Hydroxypyruvate isomerase"/>
    <property type="match status" value="1"/>
</dbReference>
<name>E8LM01_SUCHY</name>
<evidence type="ECO:0000256" key="3">
    <source>
        <dbReference type="PIRSR" id="PIRSR006241-50"/>
    </source>
</evidence>
<dbReference type="Gene3D" id="3.20.20.150">
    <property type="entry name" value="Divalent-metal-dependent TIM barrel enzymes"/>
    <property type="match status" value="1"/>
</dbReference>
<accession>E8LM01</accession>